<evidence type="ECO:0000256" key="1">
    <source>
        <dbReference type="ARBA" id="ARBA00022737"/>
    </source>
</evidence>
<sequence length="312" mass="33737">MKARLSDNVFVLAVIKEGYPQGGGQYVHGSTNYEGELVRGRMHGKGVLTMEGMKQDGHFAEGNFEEGTCAMQQGWTYIGKTLDSRWDGEGLQMKHQDGEEYEGDVKGGAFHGVGLLTCGDGRKFRGVFDRGSKSGPGRMVLATGENVQANFDKERMTGDRTISFLNGSTMRFSESYQDDKSDVLYAFANGLVVQGFSESGRLNGTCSVNRESEATGPELPSFEFRGEMKAGAVHGPGMLSFGKLRYEGKWAGGTAHGEGTLFEVGAHSKTAIPLRVTSYTFGARNDAHVPPADPHGGDASEDEMIPFEDRTS</sequence>
<dbReference type="HOGENOM" id="CLU_892672_0_0_1"/>
<dbReference type="InterPro" id="IPR003409">
    <property type="entry name" value="MORN"/>
</dbReference>
<dbReference type="Proteomes" id="UP000011087">
    <property type="component" value="Unassembled WGS sequence"/>
</dbReference>
<reference evidence="4" key="3">
    <citation type="submission" date="2016-03" db="UniProtKB">
        <authorList>
            <consortium name="EnsemblProtists"/>
        </authorList>
    </citation>
    <scope>IDENTIFICATION</scope>
</reference>
<accession>L1J862</accession>
<feature type="region of interest" description="Disordered" evidence="2">
    <location>
        <begin position="285"/>
        <end position="312"/>
    </location>
</feature>
<evidence type="ECO:0000256" key="2">
    <source>
        <dbReference type="SAM" id="MobiDB-lite"/>
    </source>
</evidence>
<name>L1J862_GUITC</name>
<keyword evidence="5" id="KW-1185">Reference proteome</keyword>
<keyword evidence="1" id="KW-0677">Repeat</keyword>
<dbReference type="SMART" id="SM00698">
    <property type="entry name" value="MORN"/>
    <property type="match status" value="3"/>
</dbReference>
<proteinExistence type="predicted"/>
<evidence type="ECO:0000313" key="3">
    <source>
        <dbReference type="EMBL" id="EKX44728.1"/>
    </source>
</evidence>
<dbReference type="EnsemblProtists" id="EKX44728">
    <property type="protein sequence ID" value="EKX44728"/>
    <property type="gene ID" value="GUITHDRAFT_163537"/>
</dbReference>
<dbReference type="AlphaFoldDB" id="L1J862"/>
<gene>
    <name evidence="3" type="ORF">GUITHDRAFT_163537</name>
</gene>
<dbReference type="eggNOG" id="KOG0231">
    <property type="taxonomic scope" value="Eukaryota"/>
</dbReference>
<reference evidence="3 5" key="1">
    <citation type="journal article" date="2012" name="Nature">
        <title>Algal genomes reveal evolutionary mosaicism and the fate of nucleomorphs.</title>
        <authorList>
            <consortium name="DOE Joint Genome Institute"/>
            <person name="Curtis B.A."/>
            <person name="Tanifuji G."/>
            <person name="Burki F."/>
            <person name="Gruber A."/>
            <person name="Irimia M."/>
            <person name="Maruyama S."/>
            <person name="Arias M.C."/>
            <person name="Ball S.G."/>
            <person name="Gile G.H."/>
            <person name="Hirakawa Y."/>
            <person name="Hopkins J.F."/>
            <person name="Kuo A."/>
            <person name="Rensing S.A."/>
            <person name="Schmutz J."/>
            <person name="Symeonidi A."/>
            <person name="Elias M."/>
            <person name="Eveleigh R.J."/>
            <person name="Herman E.K."/>
            <person name="Klute M.J."/>
            <person name="Nakayama T."/>
            <person name="Obornik M."/>
            <person name="Reyes-Prieto A."/>
            <person name="Armbrust E.V."/>
            <person name="Aves S.J."/>
            <person name="Beiko R.G."/>
            <person name="Coutinho P."/>
            <person name="Dacks J.B."/>
            <person name="Durnford D.G."/>
            <person name="Fast N.M."/>
            <person name="Green B.R."/>
            <person name="Grisdale C.J."/>
            <person name="Hempel F."/>
            <person name="Henrissat B."/>
            <person name="Hoppner M.P."/>
            <person name="Ishida K."/>
            <person name="Kim E."/>
            <person name="Koreny L."/>
            <person name="Kroth P.G."/>
            <person name="Liu Y."/>
            <person name="Malik S.B."/>
            <person name="Maier U.G."/>
            <person name="McRose D."/>
            <person name="Mock T."/>
            <person name="Neilson J.A."/>
            <person name="Onodera N.T."/>
            <person name="Poole A.M."/>
            <person name="Pritham E.J."/>
            <person name="Richards T.A."/>
            <person name="Rocap G."/>
            <person name="Roy S.W."/>
            <person name="Sarai C."/>
            <person name="Schaack S."/>
            <person name="Shirato S."/>
            <person name="Slamovits C.H."/>
            <person name="Spencer D.F."/>
            <person name="Suzuki S."/>
            <person name="Worden A.Z."/>
            <person name="Zauner S."/>
            <person name="Barry K."/>
            <person name="Bell C."/>
            <person name="Bharti A.K."/>
            <person name="Crow J.A."/>
            <person name="Grimwood J."/>
            <person name="Kramer R."/>
            <person name="Lindquist E."/>
            <person name="Lucas S."/>
            <person name="Salamov A."/>
            <person name="McFadden G.I."/>
            <person name="Lane C.E."/>
            <person name="Keeling P.J."/>
            <person name="Gray M.W."/>
            <person name="Grigoriev I.V."/>
            <person name="Archibald J.M."/>
        </authorList>
    </citation>
    <scope>NUCLEOTIDE SEQUENCE</scope>
    <source>
        <strain evidence="3 5">CCMP2712</strain>
    </source>
</reference>
<organism evidence="3">
    <name type="scientific">Guillardia theta (strain CCMP2712)</name>
    <name type="common">Cryptophyte</name>
    <dbReference type="NCBI Taxonomy" id="905079"/>
    <lineage>
        <taxon>Eukaryota</taxon>
        <taxon>Cryptophyceae</taxon>
        <taxon>Pyrenomonadales</taxon>
        <taxon>Geminigeraceae</taxon>
        <taxon>Guillardia</taxon>
    </lineage>
</organism>
<evidence type="ECO:0000313" key="4">
    <source>
        <dbReference type="EnsemblProtists" id="EKX44728"/>
    </source>
</evidence>
<dbReference type="EMBL" id="JH993003">
    <property type="protein sequence ID" value="EKX44728.1"/>
    <property type="molecule type" value="Genomic_DNA"/>
</dbReference>
<dbReference type="STRING" id="905079.L1J862"/>
<dbReference type="KEGG" id="gtt:GUITHDRAFT_163537"/>
<dbReference type="RefSeq" id="XP_005831708.1">
    <property type="nucleotide sequence ID" value="XM_005831651.1"/>
</dbReference>
<dbReference type="PANTHER" id="PTHR23084:SF179">
    <property type="entry name" value="OS10G0565000 PROTEIN"/>
    <property type="match status" value="1"/>
</dbReference>
<evidence type="ECO:0008006" key="6">
    <source>
        <dbReference type="Google" id="ProtNLM"/>
    </source>
</evidence>
<evidence type="ECO:0000313" key="5">
    <source>
        <dbReference type="Proteomes" id="UP000011087"/>
    </source>
</evidence>
<dbReference type="PANTHER" id="PTHR23084">
    <property type="entry name" value="PHOSPHATIDYLINOSITOL-4-PHOSPHATE 5-KINASE RELATED"/>
    <property type="match status" value="1"/>
</dbReference>
<dbReference type="SUPFAM" id="SSF82185">
    <property type="entry name" value="Histone H3 K4-specific methyltransferase SET7/9 N-terminal domain"/>
    <property type="match status" value="2"/>
</dbReference>
<reference evidence="5" key="2">
    <citation type="submission" date="2012-11" db="EMBL/GenBank/DDBJ databases">
        <authorList>
            <person name="Kuo A."/>
            <person name="Curtis B.A."/>
            <person name="Tanifuji G."/>
            <person name="Burki F."/>
            <person name="Gruber A."/>
            <person name="Irimia M."/>
            <person name="Maruyama S."/>
            <person name="Arias M.C."/>
            <person name="Ball S.G."/>
            <person name="Gile G.H."/>
            <person name="Hirakawa Y."/>
            <person name="Hopkins J.F."/>
            <person name="Rensing S.A."/>
            <person name="Schmutz J."/>
            <person name="Symeonidi A."/>
            <person name="Elias M."/>
            <person name="Eveleigh R.J."/>
            <person name="Herman E.K."/>
            <person name="Klute M.J."/>
            <person name="Nakayama T."/>
            <person name="Obornik M."/>
            <person name="Reyes-Prieto A."/>
            <person name="Armbrust E.V."/>
            <person name="Aves S.J."/>
            <person name="Beiko R.G."/>
            <person name="Coutinho P."/>
            <person name="Dacks J.B."/>
            <person name="Durnford D.G."/>
            <person name="Fast N.M."/>
            <person name="Green B.R."/>
            <person name="Grisdale C."/>
            <person name="Hempe F."/>
            <person name="Henrissat B."/>
            <person name="Hoppner M.P."/>
            <person name="Ishida K.-I."/>
            <person name="Kim E."/>
            <person name="Koreny L."/>
            <person name="Kroth P.G."/>
            <person name="Liu Y."/>
            <person name="Malik S.-B."/>
            <person name="Maier U.G."/>
            <person name="McRose D."/>
            <person name="Mock T."/>
            <person name="Neilson J.A."/>
            <person name="Onodera N.T."/>
            <person name="Poole A.M."/>
            <person name="Pritham E.J."/>
            <person name="Richards T.A."/>
            <person name="Rocap G."/>
            <person name="Roy S.W."/>
            <person name="Sarai C."/>
            <person name="Schaack S."/>
            <person name="Shirato S."/>
            <person name="Slamovits C.H."/>
            <person name="Spencer D.F."/>
            <person name="Suzuki S."/>
            <person name="Worden A.Z."/>
            <person name="Zauner S."/>
            <person name="Barry K."/>
            <person name="Bell C."/>
            <person name="Bharti A.K."/>
            <person name="Crow J.A."/>
            <person name="Grimwood J."/>
            <person name="Kramer R."/>
            <person name="Lindquist E."/>
            <person name="Lucas S."/>
            <person name="Salamov A."/>
            <person name="McFadden G.I."/>
            <person name="Lane C.E."/>
            <person name="Keeling P.J."/>
            <person name="Gray M.W."/>
            <person name="Grigoriev I.V."/>
            <person name="Archibald J.M."/>
        </authorList>
    </citation>
    <scope>NUCLEOTIDE SEQUENCE</scope>
    <source>
        <strain evidence="5">CCMP2712</strain>
    </source>
</reference>
<dbReference type="PaxDb" id="55529-EKX44728"/>
<dbReference type="GeneID" id="17301245"/>
<dbReference type="Pfam" id="PF02493">
    <property type="entry name" value="MORN"/>
    <property type="match status" value="3"/>
</dbReference>
<protein>
    <recommendedName>
        <fullName evidence="6">MORN repeat-containing protein</fullName>
    </recommendedName>
</protein>